<organism evidence="2 3">
    <name type="scientific">Fonsecaea pedrosoi CBS 271.37</name>
    <dbReference type="NCBI Taxonomy" id="1442368"/>
    <lineage>
        <taxon>Eukaryota</taxon>
        <taxon>Fungi</taxon>
        <taxon>Dikarya</taxon>
        <taxon>Ascomycota</taxon>
        <taxon>Pezizomycotina</taxon>
        <taxon>Eurotiomycetes</taxon>
        <taxon>Chaetothyriomycetidae</taxon>
        <taxon>Chaetothyriales</taxon>
        <taxon>Herpotrichiellaceae</taxon>
        <taxon>Fonsecaea</taxon>
    </lineage>
</organism>
<sequence>MGHTSKKMGEKYNKDEDSPLNVYKATNKETRIDNRLIQAQSPFPKPNHQEMRKIIDDAIVAHADDIQRTTSRDISFFLGETPGRDCDGYHEYHQVRGTYRRTALMEMYYEGAAEEAGSSDDRPSSKRQRFDDGIALLPTISSNQDRQPSHQSSNVLPPSRIQA</sequence>
<feature type="compositionally biased region" description="Basic and acidic residues" evidence="1">
    <location>
        <begin position="119"/>
        <end position="132"/>
    </location>
</feature>
<protein>
    <submittedName>
        <fullName evidence="2">Uncharacterized protein</fullName>
    </submittedName>
</protein>
<dbReference type="VEuPathDB" id="FungiDB:Z517_08720"/>
<proteinExistence type="predicted"/>
<feature type="compositionally biased region" description="Polar residues" evidence="1">
    <location>
        <begin position="139"/>
        <end position="163"/>
    </location>
</feature>
<dbReference type="RefSeq" id="XP_013282689.1">
    <property type="nucleotide sequence ID" value="XM_013427235.1"/>
</dbReference>
<name>A0A0D2DMG3_9EURO</name>
<evidence type="ECO:0000313" key="2">
    <source>
        <dbReference type="EMBL" id="KIW78881.1"/>
    </source>
</evidence>
<feature type="region of interest" description="Disordered" evidence="1">
    <location>
        <begin position="1"/>
        <end position="21"/>
    </location>
</feature>
<feature type="region of interest" description="Disordered" evidence="1">
    <location>
        <begin position="113"/>
        <end position="163"/>
    </location>
</feature>
<reference evidence="2 3" key="1">
    <citation type="submission" date="2015-01" db="EMBL/GenBank/DDBJ databases">
        <title>The Genome Sequence of Fonsecaea pedrosoi CBS 271.37.</title>
        <authorList>
            <consortium name="The Broad Institute Genomics Platform"/>
            <person name="Cuomo C."/>
            <person name="de Hoog S."/>
            <person name="Gorbushina A."/>
            <person name="Stielow B."/>
            <person name="Teixiera M."/>
            <person name="Abouelleil A."/>
            <person name="Chapman S.B."/>
            <person name="Priest M."/>
            <person name="Young S.K."/>
            <person name="Wortman J."/>
            <person name="Nusbaum C."/>
            <person name="Birren B."/>
        </authorList>
    </citation>
    <scope>NUCLEOTIDE SEQUENCE [LARGE SCALE GENOMIC DNA]</scope>
    <source>
        <strain evidence="2 3">CBS 271.37</strain>
    </source>
</reference>
<evidence type="ECO:0000313" key="3">
    <source>
        <dbReference type="Proteomes" id="UP000053029"/>
    </source>
</evidence>
<dbReference type="AlphaFoldDB" id="A0A0D2DMG3"/>
<accession>A0A0D2DMG3</accession>
<keyword evidence="3" id="KW-1185">Reference proteome</keyword>
<dbReference type="HOGENOM" id="CLU_1627084_0_0_1"/>
<feature type="compositionally biased region" description="Basic and acidic residues" evidence="1">
    <location>
        <begin position="7"/>
        <end position="17"/>
    </location>
</feature>
<gene>
    <name evidence="2" type="ORF">Z517_08720</name>
</gene>
<evidence type="ECO:0000256" key="1">
    <source>
        <dbReference type="SAM" id="MobiDB-lite"/>
    </source>
</evidence>
<dbReference type="EMBL" id="KN846973">
    <property type="protein sequence ID" value="KIW78881.1"/>
    <property type="molecule type" value="Genomic_DNA"/>
</dbReference>
<dbReference type="Proteomes" id="UP000053029">
    <property type="component" value="Unassembled WGS sequence"/>
</dbReference>
<dbReference type="GeneID" id="25308210"/>